<name>A0AA88A6Y7_FICCA</name>
<dbReference type="Proteomes" id="UP001187192">
    <property type="component" value="Unassembled WGS sequence"/>
</dbReference>
<proteinExistence type="predicted"/>
<organism evidence="1 2">
    <name type="scientific">Ficus carica</name>
    <name type="common">Common fig</name>
    <dbReference type="NCBI Taxonomy" id="3494"/>
    <lineage>
        <taxon>Eukaryota</taxon>
        <taxon>Viridiplantae</taxon>
        <taxon>Streptophyta</taxon>
        <taxon>Embryophyta</taxon>
        <taxon>Tracheophyta</taxon>
        <taxon>Spermatophyta</taxon>
        <taxon>Magnoliopsida</taxon>
        <taxon>eudicotyledons</taxon>
        <taxon>Gunneridae</taxon>
        <taxon>Pentapetalae</taxon>
        <taxon>rosids</taxon>
        <taxon>fabids</taxon>
        <taxon>Rosales</taxon>
        <taxon>Moraceae</taxon>
        <taxon>Ficeae</taxon>
        <taxon>Ficus</taxon>
    </lineage>
</organism>
<gene>
    <name evidence="1" type="ORF">TIFTF001_016128</name>
</gene>
<protein>
    <submittedName>
        <fullName evidence="1">Uncharacterized protein</fullName>
    </submittedName>
</protein>
<dbReference type="EMBL" id="BTGU01000024">
    <property type="protein sequence ID" value="GMN46939.1"/>
    <property type="molecule type" value="Genomic_DNA"/>
</dbReference>
<comment type="caution">
    <text evidence="1">The sequence shown here is derived from an EMBL/GenBank/DDBJ whole genome shotgun (WGS) entry which is preliminary data.</text>
</comment>
<evidence type="ECO:0000313" key="2">
    <source>
        <dbReference type="Proteomes" id="UP001187192"/>
    </source>
</evidence>
<evidence type="ECO:0000313" key="1">
    <source>
        <dbReference type="EMBL" id="GMN46939.1"/>
    </source>
</evidence>
<sequence length="84" mass="9506">MVEFVKFLKIIVLSDIEFEVIRKIARGGMPDAWSRWTGFAILHLPLKNAPKIIWLTGPSKLAKVSNPILLLDLDTAKDVKRHGK</sequence>
<accession>A0AA88A6Y7</accession>
<reference evidence="1" key="1">
    <citation type="submission" date="2023-07" db="EMBL/GenBank/DDBJ databases">
        <title>draft genome sequence of fig (Ficus carica).</title>
        <authorList>
            <person name="Takahashi T."/>
            <person name="Nishimura K."/>
        </authorList>
    </citation>
    <scope>NUCLEOTIDE SEQUENCE</scope>
</reference>
<keyword evidence="2" id="KW-1185">Reference proteome</keyword>
<dbReference type="AlphaFoldDB" id="A0AA88A6Y7"/>